<dbReference type="AlphaFoldDB" id="A0A1G2LSY7"/>
<dbReference type="PANTHER" id="PTHR43132:SF2">
    <property type="entry name" value="ARSENICAL RESISTANCE OPERON REPRESSOR ARSR-RELATED"/>
    <property type="match status" value="1"/>
</dbReference>
<evidence type="ECO:0000256" key="2">
    <source>
        <dbReference type="ARBA" id="ARBA00023125"/>
    </source>
</evidence>
<dbReference type="GO" id="GO:0003700">
    <property type="term" value="F:DNA-binding transcription factor activity"/>
    <property type="evidence" value="ECO:0007669"/>
    <property type="project" value="InterPro"/>
</dbReference>
<evidence type="ECO:0000256" key="3">
    <source>
        <dbReference type="ARBA" id="ARBA00023163"/>
    </source>
</evidence>
<dbReference type="SUPFAM" id="SSF46785">
    <property type="entry name" value="Winged helix' DNA-binding domain"/>
    <property type="match status" value="1"/>
</dbReference>
<dbReference type="SMART" id="SM00418">
    <property type="entry name" value="HTH_ARSR"/>
    <property type="match status" value="1"/>
</dbReference>
<evidence type="ECO:0000313" key="6">
    <source>
        <dbReference type="Proteomes" id="UP000177171"/>
    </source>
</evidence>
<evidence type="ECO:0000256" key="1">
    <source>
        <dbReference type="ARBA" id="ARBA00023015"/>
    </source>
</evidence>
<dbReference type="Pfam" id="PF01022">
    <property type="entry name" value="HTH_5"/>
    <property type="match status" value="1"/>
</dbReference>
<dbReference type="PROSITE" id="PS50987">
    <property type="entry name" value="HTH_ARSR_2"/>
    <property type="match status" value="1"/>
</dbReference>
<accession>A0A1G2LSY7</accession>
<evidence type="ECO:0000313" key="5">
    <source>
        <dbReference type="EMBL" id="OHA14727.1"/>
    </source>
</evidence>
<dbReference type="InterPro" id="IPR001845">
    <property type="entry name" value="HTH_ArsR_DNA-bd_dom"/>
</dbReference>
<dbReference type="Proteomes" id="UP000177171">
    <property type="component" value="Unassembled WGS sequence"/>
</dbReference>
<dbReference type="EMBL" id="MHQY01000003">
    <property type="protein sequence ID" value="OHA14727.1"/>
    <property type="molecule type" value="Genomic_DNA"/>
</dbReference>
<name>A0A1G2LSY7_9BACT</name>
<keyword evidence="3" id="KW-0804">Transcription</keyword>
<dbReference type="Gene3D" id="1.10.10.10">
    <property type="entry name" value="Winged helix-like DNA-binding domain superfamily/Winged helix DNA-binding domain"/>
    <property type="match status" value="1"/>
</dbReference>
<dbReference type="PRINTS" id="PR00778">
    <property type="entry name" value="HTHARSR"/>
</dbReference>
<dbReference type="InterPro" id="IPR036388">
    <property type="entry name" value="WH-like_DNA-bd_sf"/>
</dbReference>
<reference evidence="5 6" key="1">
    <citation type="journal article" date="2016" name="Nat. Commun.">
        <title>Thousands of microbial genomes shed light on interconnected biogeochemical processes in an aquifer system.</title>
        <authorList>
            <person name="Anantharaman K."/>
            <person name="Brown C.T."/>
            <person name="Hug L.A."/>
            <person name="Sharon I."/>
            <person name="Castelle C.J."/>
            <person name="Probst A.J."/>
            <person name="Thomas B.C."/>
            <person name="Singh A."/>
            <person name="Wilkins M.J."/>
            <person name="Karaoz U."/>
            <person name="Brodie E.L."/>
            <person name="Williams K.H."/>
            <person name="Hubbard S.S."/>
            <person name="Banfield J.F."/>
        </authorList>
    </citation>
    <scope>NUCLEOTIDE SEQUENCE [LARGE SCALE GENOMIC DNA]</scope>
</reference>
<protein>
    <recommendedName>
        <fullName evidence="4">HTH arsR-type domain-containing protein</fullName>
    </recommendedName>
</protein>
<evidence type="ECO:0000259" key="4">
    <source>
        <dbReference type="PROSITE" id="PS50987"/>
    </source>
</evidence>
<dbReference type="InterPro" id="IPR011991">
    <property type="entry name" value="ArsR-like_HTH"/>
</dbReference>
<keyword evidence="1" id="KW-0805">Transcription regulation</keyword>
<proteinExistence type="predicted"/>
<dbReference type="NCBIfam" id="NF033788">
    <property type="entry name" value="HTH_metalloreg"/>
    <property type="match status" value="1"/>
</dbReference>
<dbReference type="InterPro" id="IPR051011">
    <property type="entry name" value="Metal_resp_trans_reg"/>
</dbReference>
<keyword evidence="2" id="KW-0238">DNA-binding</keyword>
<gene>
    <name evidence="5" type="ORF">A3G49_03255</name>
</gene>
<dbReference type="GO" id="GO:0003677">
    <property type="term" value="F:DNA binding"/>
    <property type="evidence" value="ECO:0007669"/>
    <property type="project" value="UniProtKB-KW"/>
</dbReference>
<organism evidence="5 6">
    <name type="scientific">Candidatus Sungbacteria bacterium RIFCSPLOWO2_12_FULL_41_11</name>
    <dbReference type="NCBI Taxonomy" id="1802286"/>
    <lineage>
        <taxon>Bacteria</taxon>
        <taxon>Candidatus Sungiibacteriota</taxon>
    </lineage>
</organism>
<sequence length="91" mass="10430">MKNLEKIFKGLANRRRLAIIKLLAKNKQLSVTDIAKQIKLSFKATSKHLSVLRQLDIVDRNQVGLTAYYRFSHTLPHPVNMLVSTISNSRE</sequence>
<dbReference type="InterPro" id="IPR036390">
    <property type="entry name" value="WH_DNA-bd_sf"/>
</dbReference>
<dbReference type="CDD" id="cd00090">
    <property type="entry name" value="HTH_ARSR"/>
    <property type="match status" value="1"/>
</dbReference>
<dbReference type="PANTHER" id="PTHR43132">
    <property type="entry name" value="ARSENICAL RESISTANCE OPERON REPRESSOR ARSR-RELATED"/>
    <property type="match status" value="1"/>
</dbReference>
<comment type="caution">
    <text evidence="5">The sequence shown here is derived from an EMBL/GenBank/DDBJ whole genome shotgun (WGS) entry which is preliminary data.</text>
</comment>
<feature type="domain" description="HTH arsR-type" evidence="4">
    <location>
        <begin position="1"/>
        <end position="91"/>
    </location>
</feature>